<evidence type="ECO:0000313" key="4">
    <source>
        <dbReference type="EMBL" id="CAB3240790.1"/>
    </source>
</evidence>
<feature type="transmembrane region" description="Helical" evidence="2">
    <location>
        <begin position="512"/>
        <end position="538"/>
    </location>
</feature>
<accession>A0A8S1A4T2</accession>
<protein>
    <submittedName>
        <fullName evidence="4">Uncharacterized protein</fullName>
    </submittedName>
</protein>
<gene>
    <name evidence="4" type="ORF">APLA_LOCUS8379</name>
</gene>
<proteinExistence type="predicted"/>
<keyword evidence="2" id="KW-1133">Transmembrane helix</keyword>
<name>A0A8S1A4T2_ARCPL</name>
<comment type="caution">
    <text evidence="4">The sequence shown here is derived from an EMBL/GenBank/DDBJ whole genome shotgun (WGS) entry which is preliminary data.</text>
</comment>
<dbReference type="EMBL" id="CADEBC010000506">
    <property type="protein sequence ID" value="CAB3240790.1"/>
    <property type="molecule type" value="Genomic_DNA"/>
</dbReference>
<keyword evidence="2" id="KW-0812">Transmembrane</keyword>
<feature type="chain" id="PRO_5035712839" evidence="3">
    <location>
        <begin position="29"/>
        <end position="636"/>
    </location>
</feature>
<keyword evidence="2" id="KW-0472">Membrane</keyword>
<feature type="signal peptide" evidence="3">
    <location>
        <begin position="1"/>
        <end position="28"/>
    </location>
</feature>
<keyword evidence="3" id="KW-0732">Signal</keyword>
<sequence>MTRRKSVCLKWTLVLLVVLVCPSVYTRPQEVPAITANSENEEKTTSTPIRYRHSNLSLNSFKLVPIVITFVNKTINRNNKKSVSHNVFNDSHNALDLSILLSTNATKEVEINNETALSRLGRFINFSSRGIQNKKRPKPVTNRNQDDYFSQNQKKPTIRTVITKWRDKTKFDDLIFSSEITSSPEQTHSEMNLNNYNNDTNIEGSEEINSKRYNRPPSDMYYNGHNKPGPQYSQESHMYSNNIQVVDSNSHPHIQVMEHYPRPTRPVYVHSIPTPTPIITNVGYPKPWTQNVRRTTTQKPRPNYEYHHNVNHHGGNYEVTTFEPTNSYTDRIVIRPEQYSPYPEDCPTIYLTLNNTFQGEGKEACPDLNIAVNTNVVNKNVVIESDEEGEGFFPGFGLGLDEDSILNGGDNSGTDSSKDEDYSESDENTEQNDSASIEGTELANYHSANSPIQSQSSEAGGFGAATSPISAITKPSSGGEDDDIFSFSSLIDFFRPALNAFSWLVTPLSLGLFPLLLAPLGLLFAGTGVAALFSPWFLPVGREAPKVIQVYKPEWRWDDKLKTWHLNSFPSNRRVVPETGRESTETKEINGILPLFRRLKQWIINFTNKIKENNQIQHNERRVKRRKRETWTRRLN</sequence>
<evidence type="ECO:0000256" key="3">
    <source>
        <dbReference type="SAM" id="SignalP"/>
    </source>
</evidence>
<dbReference type="OrthoDB" id="6623421at2759"/>
<organism evidence="4 5">
    <name type="scientific">Arctia plantaginis</name>
    <name type="common">Wood tiger moth</name>
    <name type="synonym">Phalaena plantaginis</name>
    <dbReference type="NCBI Taxonomy" id="874455"/>
    <lineage>
        <taxon>Eukaryota</taxon>
        <taxon>Metazoa</taxon>
        <taxon>Ecdysozoa</taxon>
        <taxon>Arthropoda</taxon>
        <taxon>Hexapoda</taxon>
        <taxon>Insecta</taxon>
        <taxon>Pterygota</taxon>
        <taxon>Neoptera</taxon>
        <taxon>Endopterygota</taxon>
        <taxon>Lepidoptera</taxon>
        <taxon>Glossata</taxon>
        <taxon>Ditrysia</taxon>
        <taxon>Noctuoidea</taxon>
        <taxon>Erebidae</taxon>
        <taxon>Arctiinae</taxon>
        <taxon>Arctia</taxon>
    </lineage>
</organism>
<evidence type="ECO:0000313" key="5">
    <source>
        <dbReference type="Proteomes" id="UP000494106"/>
    </source>
</evidence>
<evidence type="ECO:0000256" key="1">
    <source>
        <dbReference type="SAM" id="MobiDB-lite"/>
    </source>
</evidence>
<evidence type="ECO:0000256" key="2">
    <source>
        <dbReference type="SAM" id="Phobius"/>
    </source>
</evidence>
<dbReference type="AlphaFoldDB" id="A0A8S1A4T2"/>
<dbReference type="Proteomes" id="UP000494106">
    <property type="component" value="Unassembled WGS sequence"/>
</dbReference>
<feature type="region of interest" description="Disordered" evidence="1">
    <location>
        <begin position="403"/>
        <end position="435"/>
    </location>
</feature>
<feature type="compositionally biased region" description="Acidic residues" evidence="1">
    <location>
        <begin position="421"/>
        <end position="430"/>
    </location>
</feature>
<reference evidence="4 5" key="1">
    <citation type="submission" date="2020-04" db="EMBL/GenBank/DDBJ databases">
        <authorList>
            <person name="Wallbank WR R."/>
            <person name="Pardo Diaz C."/>
            <person name="Kozak K."/>
            <person name="Martin S."/>
            <person name="Jiggins C."/>
            <person name="Moest M."/>
            <person name="Warren A I."/>
            <person name="Byers J.R.P. K."/>
            <person name="Montejo-Kovacevich G."/>
            <person name="Yen C E."/>
        </authorList>
    </citation>
    <scope>NUCLEOTIDE SEQUENCE [LARGE SCALE GENOMIC DNA]</scope>
</reference>
<keyword evidence="5" id="KW-1185">Reference proteome</keyword>